<dbReference type="GO" id="GO:0016887">
    <property type="term" value="F:ATP hydrolysis activity"/>
    <property type="evidence" value="ECO:0007669"/>
    <property type="project" value="InterPro"/>
</dbReference>
<keyword evidence="6" id="KW-1185">Reference proteome</keyword>
<keyword evidence="3" id="KW-0067">ATP-binding</keyword>
<evidence type="ECO:0000256" key="3">
    <source>
        <dbReference type="ARBA" id="ARBA00022840"/>
    </source>
</evidence>
<dbReference type="OrthoDB" id="9808363at2"/>
<dbReference type="EMBL" id="NSKE01000004">
    <property type="protein sequence ID" value="PAU94636.1"/>
    <property type="molecule type" value="Genomic_DNA"/>
</dbReference>
<evidence type="ECO:0000256" key="1">
    <source>
        <dbReference type="ARBA" id="ARBA00022448"/>
    </source>
</evidence>
<keyword evidence="1" id="KW-0813">Transport</keyword>
<evidence type="ECO:0000259" key="4">
    <source>
        <dbReference type="PROSITE" id="PS50893"/>
    </source>
</evidence>
<dbReference type="Proteomes" id="UP000218831">
    <property type="component" value="Unassembled WGS sequence"/>
</dbReference>
<name>A0A2A2GA60_9BACT</name>
<dbReference type="PANTHER" id="PTHR42939:SF1">
    <property type="entry name" value="ABC TRANSPORTER ATP-BINDING PROTEIN ALBC-RELATED"/>
    <property type="match status" value="1"/>
</dbReference>
<dbReference type="InterPro" id="IPR051782">
    <property type="entry name" value="ABC_Transporter_VariousFunc"/>
</dbReference>
<feature type="domain" description="ABC transporter" evidence="4">
    <location>
        <begin position="1"/>
        <end position="192"/>
    </location>
</feature>
<dbReference type="InterPro" id="IPR003439">
    <property type="entry name" value="ABC_transporter-like_ATP-bd"/>
</dbReference>
<organism evidence="5 6">
    <name type="scientific">Fodinibius salipaludis</name>
    <dbReference type="NCBI Taxonomy" id="2032627"/>
    <lineage>
        <taxon>Bacteria</taxon>
        <taxon>Pseudomonadati</taxon>
        <taxon>Balneolota</taxon>
        <taxon>Balneolia</taxon>
        <taxon>Balneolales</taxon>
        <taxon>Balneolaceae</taxon>
        <taxon>Fodinibius</taxon>
    </lineage>
</organism>
<reference evidence="5 6" key="1">
    <citation type="submission" date="2017-08" db="EMBL/GenBank/DDBJ databases">
        <title>Aliifodinibius alkalisoli sp. nov., isolated from saline alkaline soil.</title>
        <authorList>
            <person name="Liu D."/>
            <person name="Zhang G."/>
        </authorList>
    </citation>
    <scope>NUCLEOTIDE SEQUENCE [LARGE SCALE GENOMIC DNA]</scope>
    <source>
        <strain evidence="5 6">WN023</strain>
    </source>
</reference>
<evidence type="ECO:0000256" key="2">
    <source>
        <dbReference type="ARBA" id="ARBA00022741"/>
    </source>
</evidence>
<dbReference type="GO" id="GO:0005524">
    <property type="term" value="F:ATP binding"/>
    <property type="evidence" value="ECO:0007669"/>
    <property type="project" value="UniProtKB-KW"/>
</dbReference>
<dbReference type="SUPFAM" id="SSF52540">
    <property type="entry name" value="P-loop containing nucleoside triphosphate hydrolases"/>
    <property type="match status" value="1"/>
</dbReference>
<comment type="caution">
    <text evidence="5">The sequence shown here is derived from an EMBL/GenBank/DDBJ whole genome shotgun (WGS) entry which is preliminary data.</text>
</comment>
<dbReference type="PROSITE" id="PS50893">
    <property type="entry name" value="ABC_TRANSPORTER_2"/>
    <property type="match status" value="1"/>
</dbReference>
<protein>
    <recommendedName>
        <fullName evidence="4">ABC transporter domain-containing protein</fullName>
    </recommendedName>
</protein>
<dbReference type="InterPro" id="IPR027417">
    <property type="entry name" value="P-loop_NTPase"/>
</dbReference>
<dbReference type="SMART" id="SM00382">
    <property type="entry name" value="AAA"/>
    <property type="match status" value="1"/>
</dbReference>
<dbReference type="PANTHER" id="PTHR42939">
    <property type="entry name" value="ABC TRANSPORTER ATP-BINDING PROTEIN ALBC-RELATED"/>
    <property type="match status" value="1"/>
</dbReference>
<sequence>MFSGVSFDHQASALGIAGSNGSGKSTFLKCLGELLPPSSGNIAWEDNGIALNKTAFKQKLGYAAPYVNLYNELSCRENLTFISKMRHQSDSIKTIDLWISKVGLKHAINQPFGKLSTGQQQRLRLASALFYDPDILLLDEPGSNLDEDGRNLITEIVTAFDTPEKLIIIASNNPDELDLCERIFSIEEESFVE</sequence>
<dbReference type="InterPro" id="IPR003593">
    <property type="entry name" value="AAA+_ATPase"/>
</dbReference>
<evidence type="ECO:0000313" key="5">
    <source>
        <dbReference type="EMBL" id="PAU94636.1"/>
    </source>
</evidence>
<dbReference type="AlphaFoldDB" id="A0A2A2GA60"/>
<dbReference type="Pfam" id="PF00005">
    <property type="entry name" value="ABC_tran"/>
    <property type="match status" value="1"/>
</dbReference>
<keyword evidence="2" id="KW-0547">Nucleotide-binding</keyword>
<evidence type="ECO:0000313" key="6">
    <source>
        <dbReference type="Proteomes" id="UP000218831"/>
    </source>
</evidence>
<accession>A0A2A2GA60</accession>
<proteinExistence type="predicted"/>
<gene>
    <name evidence="5" type="ORF">CK503_06150</name>
</gene>
<dbReference type="Gene3D" id="3.40.50.300">
    <property type="entry name" value="P-loop containing nucleotide triphosphate hydrolases"/>
    <property type="match status" value="1"/>
</dbReference>